<dbReference type="RefSeq" id="WP_378217290.1">
    <property type="nucleotide sequence ID" value="NZ_JBHRTK010000001.1"/>
</dbReference>
<dbReference type="Proteomes" id="UP001595583">
    <property type="component" value="Unassembled WGS sequence"/>
</dbReference>
<protein>
    <submittedName>
        <fullName evidence="1">Uncharacterized protein</fullName>
    </submittedName>
</protein>
<comment type="caution">
    <text evidence="1">The sequence shown here is derived from an EMBL/GenBank/DDBJ whole genome shotgun (WGS) entry which is preliminary data.</text>
</comment>
<accession>A0ABV7K5I5</accession>
<evidence type="ECO:0000313" key="2">
    <source>
        <dbReference type="Proteomes" id="UP001595583"/>
    </source>
</evidence>
<proteinExistence type="predicted"/>
<gene>
    <name evidence="1" type="ORF">ACFOHJ_00145</name>
</gene>
<sequence>MDLTTGTGAIPAPTHLPSEFLAYEAECRKTLKPLLTGLLDTAESAGWNRRTAASALMFLAAQHVTAALEAAKAG</sequence>
<dbReference type="EMBL" id="JBHRTK010000001">
    <property type="protein sequence ID" value="MFC3204628.1"/>
    <property type="molecule type" value="Genomic_DNA"/>
</dbReference>
<name>A0ABV7K5I5_9HYPH</name>
<organism evidence="1 2">
    <name type="scientific">Aquamicrobium soli</name>
    <dbReference type="NCBI Taxonomy" id="1811518"/>
    <lineage>
        <taxon>Bacteria</taxon>
        <taxon>Pseudomonadati</taxon>
        <taxon>Pseudomonadota</taxon>
        <taxon>Alphaproteobacteria</taxon>
        <taxon>Hyphomicrobiales</taxon>
        <taxon>Phyllobacteriaceae</taxon>
        <taxon>Aquamicrobium</taxon>
    </lineage>
</organism>
<keyword evidence="2" id="KW-1185">Reference proteome</keyword>
<evidence type="ECO:0000313" key="1">
    <source>
        <dbReference type="EMBL" id="MFC3204628.1"/>
    </source>
</evidence>
<reference evidence="2" key="1">
    <citation type="journal article" date="2019" name="Int. J. Syst. Evol. Microbiol.">
        <title>The Global Catalogue of Microorganisms (GCM) 10K type strain sequencing project: providing services to taxonomists for standard genome sequencing and annotation.</title>
        <authorList>
            <consortium name="The Broad Institute Genomics Platform"/>
            <consortium name="The Broad Institute Genome Sequencing Center for Infectious Disease"/>
            <person name="Wu L."/>
            <person name="Ma J."/>
        </authorList>
    </citation>
    <scope>NUCLEOTIDE SEQUENCE [LARGE SCALE GENOMIC DNA]</scope>
    <source>
        <strain evidence="2">KCTC 52165</strain>
    </source>
</reference>